<dbReference type="AlphaFoldDB" id="A0A6A4NPX0"/>
<evidence type="ECO:0000313" key="1">
    <source>
        <dbReference type="EMBL" id="KAE9594193.1"/>
    </source>
</evidence>
<gene>
    <name evidence="1" type="ORF">Lalb_Chr18g0051211</name>
</gene>
<keyword evidence="1" id="KW-0548">Nucleotidyltransferase</keyword>
<sequence>MKHLEGFIDPPRPHHVCKLTDVIYALKQSPRSWYVKLRTTLLQWWFINTRCDSAFFIHPQYRDMCMKKRIYTTSEIK</sequence>
<organism evidence="1 2">
    <name type="scientific">Lupinus albus</name>
    <name type="common">White lupine</name>
    <name type="synonym">Lupinus termis</name>
    <dbReference type="NCBI Taxonomy" id="3870"/>
    <lineage>
        <taxon>Eukaryota</taxon>
        <taxon>Viridiplantae</taxon>
        <taxon>Streptophyta</taxon>
        <taxon>Embryophyta</taxon>
        <taxon>Tracheophyta</taxon>
        <taxon>Spermatophyta</taxon>
        <taxon>Magnoliopsida</taxon>
        <taxon>eudicotyledons</taxon>
        <taxon>Gunneridae</taxon>
        <taxon>Pentapetalae</taxon>
        <taxon>rosids</taxon>
        <taxon>fabids</taxon>
        <taxon>Fabales</taxon>
        <taxon>Fabaceae</taxon>
        <taxon>Papilionoideae</taxon>
        <taxon>50 kb inversion clade</taxon>
        <taxon>genistoids sensu lato</taxon>
        <taxon>core genistoids</taxon>
        <taxon>Genisteae</taxon>
        <taxon>Lupinus</taxon>
    </lineage>
</organism>
<comment type="caution">
    <text evidence="1">The sequence shown here is derived from an EMBL/GenBank/DDBJ whole genome shotgun (WGS) entry which is preliminary data.</text>
</comment>
<accession>A0A6A4NPX0</accession>
<evidence type="ECO:0000313" key="2">
    <source>
        <dbReference type="Proteomes" id="UP000447434"/>
    </source>
</evidence>
<keyword evidence="2" id="KW-1185">Reference proteome</keyword>
<keyword evidence="1" id="KW-0695">RNA-directed DNA polymerase</keyword>
<dbReference type="EMBL" id="WOCE01000018">
    <property type="protein sequence ID" value="KAE9594193.1"/>
    <property type="molecule type" value="Genomic_DNA"/>
</dbReference>
<dbReference type="GO" id="GO:0003964">
    <property type="term" value="F:RNA-directed DNA polymerase activity"/>
    <property type="evidence" value="ECO:0007669"/>
    <property type="project" value="UniProtKB-KW"/>
</dbReference>
<reference evidence="2" key="1">
    <citation type="journal article" date="2020" name="Nat. Commun.">
        <title>Genome sequence of the cluster root forming white lupin.</title>
        <authorList>
            <person name="Hufnagel B."/>
            <person name="Marques A."/>
            <person name="Soriano A."/>
            <person name="Marques L."/>
            <person name="Divol F."/>
            <person name="Doumas P."/>
            <person name="Sallet E."/>
            <person name="Mancinotti D."/>
            <person name="Carrere S."/>
            <person name="Marande W."/>
            <person name="Arribat S."/>
            <person name="Keller J."/>
            <person name="Huneau C."/>
            <person name="Blein T."/>
            <person name="Aime D."/>
            <person name="Laguerre M."/>
            <person name="Taylor J."/>
            <person name="Schubert V."/>
            <person name="Nelson M."/>
            <person name="Geu-Flores F."/>
            <person name="Crespi M."/>
            <person name="Gallardo-Guerrero K."/>
            <person name="Delaux P.-M."/>
            <person name="Salse J."/>
            <person name="Berges H."/>
            <person name="Guyot R."/>
            <person name="Gouzy J."/>
            <person name="Peret B."/>
        </authorList>
    </citation>
    <scope>NUCLEOTIDE SEQUENCE [LARGE SCALE GENOMIC DNA]</scope>
    <source>
        <strain evidence="2">cv. Amiga</strain>
    </source>
</reference>
<dbReference type="Proteomes" id="UP000447434">
    <property type="component" value="Chromosome 18"/>
</dbReference>
<proteinExistence type="predicted"/>
<name>A0A6A4NPX0_LUPAL</name>
<protein>
    <submittedName>
        <fullName evidence="1">Putative RNA-directed DNA polymerase</fullName>
    </submittedName>
</protein>
<keyword evidence="1" id="KW-0808">Transferase</keyword>